<evidence type="ECO:0000313" key="4">
    <source>
        <dbReference type="EMBL" id="CAL1528017.1"/>
    </source>
</evidence>
<dbReference type="PANTHER" id="PTHR23319">
    <property type="entry name" value="GRAM DOMAIN CONTAINING 1B, ISOFORM E"/>
    <property type="match status" value="1"/>
</dbReference>
<dbReference type="InterPro" id="IPR004182">
    <property type="entry name" value="GRAM"/>
</dbReference>
<gene>
    <name evidence="4" type="ORF">GSLYS_00002187001</name>
</gene>
<dbReference type="InterPro" id="IPR051482">
    <property type="entry name" value="Cholesterol_transport"/>
</dbReference>
<dbReference type="GO" id="GO:0140268">
    <property type="term" value="C:endoplasmic reticulum-plasma membrane contact site"/>
    <property type="evidence" value="ECO:0007669"/>
    <property type="project" value="TreeGrafter"/>
</dbReference>
<dbReference type="Proteomes" id="UP001497497">
    <property type="component" value="Unassembled WGS sequence"/>
</dbReference>
<feature type="compositionally biased region" description="Polar residues" evidence="1">
    <location>
        <begin position="9"/>
        <end position="26"/>
    </location>
</feature>
<evidence type="ECO:0000256" key="2">
    <source>
        <dbReference type="SAM" id="Phobius"/>
    </source>
</evidence>
<accession>A0AAV2H3N9</accession>
<dbReference type="EMBL" id="CAXITT010000026">
    <property type="protein sequence ID" value="CAL1528017.1"/>
    <property type="molecule type" value="Genomic_DNA"/>
</dbReference>
<feature type="transmembrane region" description="Helical" evidence="2">
    <location>
        <begin position="320"/>
        <end position="345"/>
    </location>
</feature>
<dbReference type="GO" id="GO:0005789">
    <property type="term" value="C:endoplasmic reticulum membrane"/>
    <property type="evidence" value="ECO:0007669"/>
    <property type="project" value="TreeGrafter"/>
</dbReference>
<evidence type="ECO:0000259" key="3">
    <source>
        <dbReference type="SMART" id="SM00568"/>
    </source>
</evidence>
<keyword evidence="2" id="KW-0812">Transmembrane</keyword>
<keyword evidence="5" id="KW-1185">Reference proteome</keyword>
<dbReference type="GO" id="GO:0032366">
    <property type="term" value="P:intracellular sterol transport"/>
    <property type="evidence" value="ECO:0007669"/>
    <property type="project" value="TreeGrafter"/>
</dbReference>
<dbReference type="InterPro" id="IPR011993">
    <property type="entry name" value="PH-like_dom_sf"/>
</dbReference>
<dbReference type="PANTHER" id="PTHR23319:SF4">
    <property type="entry name" value="GRAM DOMAIN CONTAINING 1B, ISOFORM E"/>
    <property type="match status" value="1"/>
</dbReference>
<dbReference type="AlphaFoldDB" id="A0AAV2H3N9"/>
<name>A0AAV2H3N9_LYMST</name>
<feature type="domain" description="GRAM" evidence="3">
    <location>
        <begin position="115"/>
        <end position="182"/>
    </location>
</feature>
<feature type="region of interest" description="Disordered" evidence="1">
    <location>
        <begin position="1"/>
        <end position="56"/>
    </location>
</feature>
<keyword evidence="2" id="KW-1133">Transmembrane helix</keyword>
<comment type="caution">
    <text evidence="4">The sequence shown here is derived from an EMBL/GenBank/DDBJ whole genome shotgun (WGS) entry which is preliminary data.</text>
</comment>
<evidence type="ECO:0000313" key="5">
    <source>
        <dbReference type="Proteomes" id="UP001497497"/>
    </source>
</evidence>
<dbReference type="Pfam" id="PF02893">
    <property type="entry name" value="GRAM"/>
    <property type="match status" value="1"/>
</dbReference>
<dbReference type="CDD" id="cd13220">
    <property type="entry name" value="PH-GRAM_GRAMDC"/>
    <property type="match status" value="1"/>
</dbReference>
<dbReference type="GO" id="GO:0005886">
    <property type="term" value="C:plasma membrane"/>
    <property type="evidence" value="ECO:0007669"/>
    <property type="project" value="TreeGrafter"/>
</dbReference>
<keyword evidence="2" id="KW-0472">Membrane</keyword>
<protein>
    <recommendedName>
        <fullName evidence="3">GRAM domain-containing protein</fullName>
    </recommendedName>
</protein>
<reference evidence="4 5" key="1">
    <citation type="submission" date="2024-04" db="EMBL/GenBank/DDBJ databases">
        <authorList>
            <consortium name="Genoscope - CEA"/>
            <person name="William W."/>
        </authorList>
    </citation>
    <scope>NUCLEOTIDE SEQUENCE [LARGE SCALE GENOMIC DNA]</scope>
</reference>
<dbReference type="GO" id="GO:0120015">
    <property type="term" value="F:sterol transfer activity"/>
    <property type="evidence" value="ECO:0007669"/>
    <property type="project" value="TreeGrafter"/>
</dbReference>
<dbReference type="Gene3D" id="2.30.29.30">
    <property type="entry name" value="Pleckstrin-homology domain (PH domain)/Phosphotyrosine-binding domain (PTB)"/>
    <property type="match status" value="1"/>
</dbReference>
<dbReference type="SMART" id="SM00568">
    <property type="entry name" value="GRAM"/>
    <property type="match status" value="1"/>
</dbReference>
<dbReference type="GO" id="GO:0032934">
    <property type="term" value="F:sterol binding"/>
    <property type="evidence" value="ECO:0007669"/>
    <property type="project" value="TreeGrafter"/>
</dbReference>
<sequence length="425" mass="47180">MEVPGAVTRTITNETFMDDPGTSSADGTPPPPASPFLNTGHRLGPDSGISPITSGNKSDGRIHLVLRKKTVYNMATFAQENPLPHIGPSPSPKSPAKKVPDVTELPINVSKSRTLRFHKLFKSAPVEEYPIESFSCAFKGDILLHGQMYVSHKWVCFYSKIKAKGRCIEIPFDKIISITREKLALIIPNAIGIQIADHKYVFGSFISRDSTYKKLVSLWKLNQDLILGDVGHERASVLGLSHSGDSTESDTTEDDINAEDQLDRVLLSGTHRKIDVDVLRHSDPSLIVRQTGSQPCLNCRSAMNTFYSFSLKLQKIPGTNMLLCICTILVLFLFLSAMGLTYKILLLQSRLEIRNVWTPHASISFRDRAMSNLYWLQTETHTAVVRQLHSVLEANIHLLEEVHILLKSLHRAPDSCSANCSKGGK</sequence>
<organism evidence="4 5">
    <name type="scientific">Lymnaea stagnalis</name>
    <name type="common">Great pond snail</name>
    <name type="synonym">Helix stagnalis</name>
    <dbReference type="NCBI Taxonomy" id="6523"/>
    <lineage>
        <taxon>Eukaryota</taxon>
        <taxon>Metazoa</taxon>
        <taxon>Spiralia</taxon>
        <taxon>Lophotrochozoa</taxon>
        <taxon>Mollusca</taxon>
        <taxon>Gastropoda</taxon>
        <taxon>Heterobranchia</taxon>
        <taxon>Euthyneura</taxon>
        <taxon>Panpulmonata</taxon>
        <taxon>Hygrophila</taxon>
        <taxon>Lymnaeoidea</taxon>
        <taxon>Lymnaeidae</taxon>
        <taxon>Lymnaea</taxon>
    </lineage>
</organism>
<evidence type="ECO:0000256" key="1">
    <source>
        <dbReference type="SAM" id="MobiDB-lite"/>
    </source>
</evidence>
<proteinExistence type="predicted"/>